<keyword evidence="3" id="KW-1185">Reference proteome</keyword>
<dbReference type="Pfam" id="PF02620">
    <property type="entry name" value="YceD"/>
    <property type="match status" value="1"/>
</dbReference>
<proteinExistence type="predicted"/>
<evidence type="ECO:0000313" key="3">
    <source>
        <dbReference type="Proteomes" id="UP001281447"/>
    </source>
</evidence>
<reference evidence="2 3" key="1">
    <citation type="submission" date="2023-10" db="EMBL/GenBank/DDBJ databases">
        <title>Virgibacillus halophilus 5B73C genome.</title>
        <authorList>
            <person name="Miliotis G."/>
            <person name="Sengupta P."/>
            <person name="Hameed A."/>
            <person name="Chuvochina M."/>
            <person name="Mcdonagh F."/>
            <person name="Simpson A.C."/>
            <person name="Singh N.K."/>
            <person name="Rekha P.D."/>
            <person name="Raman K."/>
            <person name="Hugenholtz P."/>
            <person name="Venkateswaran K."/>
        </authorList>
    </citation>
    <scope>NUCLEOTIDE SEQUENCE [LARGE SCALE GENOMIC DNA]</scope>
    <source>
        <strain evidence="2 3">5B73C</strain>
    </source>
</reference>
<dbReference type="InterPro" id="IPR003772">
    <property type="entry name" value="YceD"/>
</dbReference>
<organism evidence="2 3">
    <name type="scientific">Tigheibacillus halophilus</name>
    <dbReference type="NCBI Taxonomy" id="361280"/>
    <lineage>
        <taxon>Bacteria</taxon>
        <taxon>Bacillati</taxon>
        <taxon>Bacillota</taxon>
        <taxon>Bacilli</taxon>
        <taxon>Bacillales</taxon>
        <taxon>Bacillaceae</taxon>
        <taxon>Tigheibacillus</taxon>
    </lineage>
</organism>
<dbReference type="EMBL" id="JAWDIP010000004">
    <property type="protein sequence ID" value="MDY0396290.1"/>
    <property type="molecule type" value="Genomic_DNA"/>
</dbReference>
<accession>A0ABU5CAC4</accession>
<dbReference type="Proteomes" id="UP001281447">
    <property type="component" value="Unassembled WGS sequence"/>
</dbReference>
<dbReference type="RefSeq" id="WP_390352970.1">
    <property type="nucleotide sequence ID" value="NZ_JBHUIZ010000003.1"/>
</dbReference>
<feature type="compositionally biased region" description="Basic and acidic residues" evidence="1">
    <location>
        <begin position="150"/>
        <end position="161"/>
    </location>
</feature>
<protein>
    <submittedName>
        <fullName evidence="2">YceD family protein</fullName>
    </submittedName>
</protein>
<sequence length="176" mass="20179">MKFTLTQIKKNTNDHPFTFDGKVDVSELENMNNDIRRIEPVQVQGQCDMRGNELIFSFSIEGEMTLPCARTLVDVPYPFNIQATEIFSTSEMYKEDDEIHPVHGEVLDLAPYIKENILLEVPFRIFSDDPEAAEKGVPSSGKDWEVITQEKQEEKPIDPRLQKLSSLLKDDSEKSE</sequence>
<gene>
    <name evidence="2" type="ORF">RWE15_20460</name>
</gene>
<evidence type="ECO:0000256" key="1">
    <source>
        <dbReference type="SAM" id="MobiDB-lite"/>
    </source>
</evidence>
<feature type="region of interest" description="Disordered" evidence="1">
    <location>
        <begin position="150"/>
        <end position="176"/>
    </location>
</feature>
<comment type="caution">
    <text evidence="2">The sequence shown here is derived from an EMBL/GenBank/DDBJ whole genome shotgun (WGS) entry which is preliminary data.</text>
</comment>
<evidence type="ECO:0000313" key="2">
    <source>
        <dbReference type="EMBL" id="MDY0396290.1"/>
    </source>
</evidence>
<name>A0ABU5CAC4_9BACI</name>